<protein>
    <submittedName>
        <fullName evidence="2">Uncharacterized protein</fullName>
    </submittedName>
</protein>
<comment type="caution">
    <text evidence="2">The sequence shown here is derived from an EMBL/GenBank/DDBJ whole genome shotgun (WGS) entry which is preliminary data.</text>
</comment>
<organism evidence="2 3">
    <name type="scientific">Novosphingobium mangrovi</name>
    <name type="common">ex Hu et al. 2023</name>
    <dbReference type="NCBI Taxonomy" id="2930094"/>
    <lineage>
        <taxon>Bacteria</taxon>
        <taxon>Pseudomonadati</taxon>
        <taxon>Pseudomonadota</taxon>
        <taxon>Alphaproteobacteria</taxon>
        <taxon>Sphingomonadales</taxon>
        <taxon>Sphingomonadaceae</taxon>
        <taxon>Novosphingobium</taxon>
    </lineage>
</organism>
<dbReference type="RefSeq" id="WP_243800370.1">
    <property type="nucleotide sequence ID" value="NZ_JALHAT010000018.1"/>
</dbReference>
<keyword evidence="3" id="KW-1185">Reference proteome</keyword>
<evidence type="ECO:0000313" key="2">
    <source>
        <dbReference type="EMBL" id="MCJ1961371.1"/>
    </source>
</evidence>
<dbReference type="Proteomes" id="UP001162802">
    <property type="component" value="Unassembled WGS sequence"/>
</dbReference>
<feature type="transmembrane region" description="Helical" evidence="1">
    <location>
        <begin position="106"/>
        <end position="126"/>
    </location>
</feature>
<name>A0ABT0ADU3_9SPHN</name>
<evidence type="ECO:0000256" key="1">
    <source>
        <dbReference type="SAM" id="Phobius"/>
    </source>
</evidence>
<accession>A0ABT0ADU3</accession>
<keyword evidence="1" id="KW-0812">Transmembrane</keyword>
<gene>
    <name evidence="2" type="ORF">MTR65_11815</name>
</gene>
<keyword evidence="1" id="KW-1133">Transmembrane helix</keyword>
<feature type="transmembrane region" description="Helical" evidence="1">
    <location>
        <begin position="175"/>
        <end position="192"/>
    </location>
</feature>
<keyword evidence="1" id="KW-0472">Membrane</keyword>
<sequence>MSGLGSELRGFGLSLRDALRVFRLAPLAPLLVMVPEFVQHAAEIRLGMFASDEAFRTLAQDPTRWAYGTAKLVGLPLAVLFTARFWANRAAGRAGWTLSDIAWRPLALGFLILVLCSLPGSLPLGLAPSASLAIGLGLTLLSLPGVVLMIAGILGHRTFGLRDAYVRGWSKALRIALYIAPPWLFLQLLHEANHTAVLGQPDALVWGLMAFDTLVVGLMAAVAGTGAHHGFIGPRAINPEEVSAS</sequence>
<feature type="transmembrane region" description="Helical" evidence="1">
    <location>
        <begin position="132"/>
        <end position="154"/>
    </location>
</feature>
<proteinExistence type="predicted"/>
<reference evidence="2" key="1">
    <citation type="submission" date="2022-03" db="EMBL/GenBank/DDBJ databases">
        <title>Identification of a novel bacterium isolated from mangrove sediments.</title>
        <authorList>
            <person name="Pan X."/>
        </authorList>
    </citation>
    <scope>NUCLEOTIDE SEQUENCE</scope>
    <source>
        <strain evidence="2">B2637</strain>
    </source>
</reference>
<dbReference type="EMBL" id="JALHAT010000018">
    <property type="protein sequence ID" value="MCJ1961371.1"/>
    <property type="molecule type" value="Genomic_DNA"/>
</dbReference>
<feature type="transmembrane region" description="Helical" evidence="1">
    <location>
        <begin position="65"/>
        <end position="86"/>
    </location>
</feature>
<feature type="transmembrane region" description="Helical" evidence="1">
    <location>
        <begin position="204"/>
        <end position="225"/>
    </location>
</feature>
<evidence type="ECO:0000313" key="3">
    <source>
        <dbReference type="Proteomes" id="UP001162802"/>
    </source>
</evidence>